<dbReference type="GO" id="GO:0005794">
    <property type="term" value="C:Golgi apparatus"/>
    <property type="evidence" value="ECO:0007669"/>
    <property type="project" value="TreeGrafter"/>
</dbReference>
<dbReference type="HOGENOM" id="CLU_022275_0_0_1"/>
<feature type="compositionally biased region" description="Polar residues" evidence="1">
    <location>
        <begin position="43"/>
        <end position="72"/>
    </location>
</feature>
<dbReference type="PANTHER" id="PTHR21581:SF6">
    <property type="entry name" value="TRAFFICKING PROTEIN PARTICLE COMPLEX SUBUNIT 12"/>
    <property type="match status" value="1"/>
</dbReference>
<dbReference type="RefSeq" id="XP_013341422.1">
    <property type="nucleotide sequence ID" value="XM_013485968.1"/>
</dbReference>
<feature type="region of interest" description="Disordered" evidence="1">
    <location>
        <begin position="1"/>
        <end position="72"/>
    </location>
</feature>
<feature type="region of interest" description="Disordered" evidence="1">
    <location>
        <begin position="430"/>
        <end position="450"/>
    </location>
</feature>
<reference evidence="2 3" key="1">
    <citation type="journal article" date="2014" name="BMC Genomics">
        <title>Genome sequencing of four Aureobasidium pullulans varieties: biotechnological potential, stress tolerance, and description of new species.</title>
        <authorList>
            <person name="Gostin Ar C."/>
            <person name="Ohm R.A."/>
            <person name="Kogej T."/>
            <person name="Sonjak S."/>
            <person name="Turk M."/>
            <person name="Zajc J."/>
            <person name="Zalar P."/>
            <person name="Grube M."/>
            <person name="Sun H."/>
            <person name="Han J."/>
            <person name="Sharma A."/>
            <person name="Chiniquy J."/>
            <person name="Ngan C.Y."/>
            <person name="Lipzen A."/>
            <person name="Barry K."/>
            <person name="Grigoriev I.V."/>
            <person name="Gunde-Cimerman N."/>
        </authorList>
    </citation>
    <scope>NUCLEOTIDE SEQUENCE [LARGE SCALE GENOMIC DNA]</scope>
    <source>
        <strain evidence="2 3">EXF-2481</strain>
    </source>
</reference>
<dbReference type="GO" id="GO:0030008">
    <property type="term" value="C:TRAPP complex"/>
    <property type="evidence" value="ECO:0007669"/>
    <property type="project" value="TreeGrafter"/>
</dbReference>
<dbReference type="STRING" id="1043005.A0A074Y510"/>
<dbReference type="EMBL" id="KL584768">
    <property type="protein sequence ID" value="KEQ92800.1"/>
    <property type="molecule type" value="Genomic_DNA"/>
</dbReference>
<evidence type="ECO:0000256" key="1">
    <source>
        <dbReference type="SAM" id="MobiDB-lite"/>
    </source>
</evidence>
<protein>
    <submittedName>
        <fullName evidence="2">Uncharacterized protein</fullName>
    </submittedName>
</protein>
<sequence>MPRRSTRGPLDMDTTAASTTEPPPSATRTASPAPTAMPIRTASPASSLLSPTQHTNPSIRTRSKSPGSRTMQLDLSPLLRPSLYAPVPTSQVATPFLSSSHQPVPDTDLETLLSHRRFLHAAEKATDLLTSGSISPSDTQKVLELLYARFSCLVLCNLSPLAAKEAKPLSDLLARESAAYTRPFREAFLAQIPWHLRLLLLHLQVTGQVDGHRKCIMGLYALGADCRSLSQKARLEKNETKVKAWEQRLQDLGIRVAAELVEMGELETAKRHLDTISLDTADEMERRRMCTRQTLLLLKIGDTEAAKTCLSAFPSATTLDENAQLDKGILETLTSLSSSMYPAAVTQLQDLASSSYPPSSALVKHNLAIAHLYTNNVNIAANMLETLVQEEGTVFPALLFNLSTMYELKTEKAREKKLGLVDTVAGLDDGQGRSSAQTGGFEKGLGEFKL</sequence>
<dbReference type="AlphaFoldDB" id="A0A074Y510"/>
<dbReference type="PANTHER" id="PTHR21581">
    <property type="entry name" value="D-ALANYL-D-ALANINE CARBOXYPEPTIDASE"/>
    <property type="match status" value="1"/>
</dbReference>
<evidence type="ECO:0000313" key="3">
    <source>
        <dbReference type="Proteomes" id="UP000030641"/>
    </source>
</evidence>
<dbReference type="Proteomes" id="UP000030641">
    <property type="component" value="Unassembled WGS sequence"/>
</dbReference>
<organism evidence="2 3">
    <name type="scientific">Aureobasidium subglaciale (strain EXF-2481)</name>
    <name type="common">Aureobasidium pullulans var. subglaciale</name>
    <dbReference type="NCBI Taxonomy" id="1043005"/>
    <lineage>
        <taxon>Eukaryota</taxon>
        <taxon>Fungi</taxon>
        <taxon>Dikarya</taxon>
        <taxon>Ascomycota</taxon>
        <taxon>Pezizomycotina</taxon>
        <taxon>Dothideomycetes</taxon>
        <taxon>Dothideomycetidae</taxon>
        <taxon>Dothideales</taxon>
        <taxon>Saccotheciaceae</taxon>
        <taxon>Aureobasidium</taxon>
    </lineage>
</organism>
<proteinExistence type="predicted"/>
<dbReference type="GeneID" id="25371668"/>
<keyword evidence="3" id="KW-1185">Reference proteome</keyword>
<feature type="compositionally biased region" description="Low complexity" evidence="1">
    <location>
        <begin position="14"/>
        <end position="38"/>
    </location>
</feature>
<gene>
    <name evidence="2" type="ORF">AUEXF2481DRAFT_81840</name>
</gene>
<dbReference type="InParanoid" id="A0A074Y510"/>
<evidence type="ECO:0000313" key="2">
    <source>
        <dbReference type="EMBL" id="KEQ92800.1"/>
    </source>
</evidence>
<name>A0A074Y510_AURSE</name>
<dbReference type="OMA" id="KMQMARA"/>
<dbReference type="OrthoDB" id="428342at2759"/>
<accession>A0A074Y510</accession>